<evidence type="ECO:0000256" key="3">
    <source>
        <dbReference type="ARBA" id="ARBA00022679"/>
    </source>
</evidence>
<gene>
    <name evidence="5" type="ORF">USDA257_c10600</name>
</gene>
<feature type="domain" description="Glycosyltransferase 2-like" evidence="4">
    <location>
        <begin position="16"/>
        <end position="172"/>
    </location>
</feature>
<accession>I3X195</accession>
<dbReference type="SUPFAM" id="SSF53448">
    <property type="entry name" value="Nucleotide-diphospho-sugar transferases"/>
    <property type="match status" value="1"/>
</dbReference>
<comment type="similarity">
    <text evidence="1">Belongs to the glycosyltransferase 2 family.</text>
</comment>
<dbReference type="PANTHER" id="PTHR43685">
    <property type="entry name" value="GLYCOSYLTRANSFERASE"/>
    <property type="match status" value="1"/>
</dbReference>
<dbReference type="eggNOG" id="COG1215">
    <property type="taxonomic scope" value="Bacteria"/>
</dbReference>
<dbReference type="PATRIC" id="fig|1185652.3.peg.1101"/>
<organism evidence="5 6">
    <name type="scientific">Sinorhizobium fredii (strain USDA 257)</name>
    <dbReference type="NCBI Taxonomy" id="1185652"/>
    <lineage>
        <taxon>Bacteria</taxon>
        <taxon>Pseudomonadati</taxon>
        <taxon>Pseudomonadota</taxon>
        <taxon>Alphaproteobacteria</taxon>
        <taxon>Hyphomicrobiales</taxon>
        <taxon>Rhizobiaceae</taxon>
        <taxon>Sinorhizobium/Ensifer group</taxon>
        <taxon>Sinorhizobium</taxon>
    </lineage>
</organism>
<dbReference type="STRING" id="1185652.USDA257_c10600"/>
<dbReference type="InterPro" id="IPR050834">
    <property type="entry name" value="Glycosyltransf_2"/>
</dbReference>
<proteinExistence type="inferred from homology"/>
<dbReference type="GO" id="GO:0016757">
    <property type="term" value="F:glycosyltransferase activity"/>
    <property type="evidence" value="ECO:0007669"/>
    <property type="project" value="UniProtKB-KW"/>
</dbReference>
<dbReference type="EC" id="2.4.-.-" evidence="5"/>
<protein>
    <submittedName>
        <fullName evidence="5">Putative glycosyltransferase</fullName>
        <ecNumber evidence="5">2.4.-.-</ecNumber>
    </submittedName>
</protein>
<dbReference type="PANTHER" id="PTHR43685:SF5">
    <property type="entry name" value="GLYCOSYLTRANSFERASE EPSE-RELATED"/>
    <property type="match status" value="1"/>
</dbReference>
<keyword evidence="2 5" id="KW-0328">Glycosyltransferase</keyword>
<dbReference type="Proteomes" id="UP000006180">
    <property type="component" value="Chromosome"/>
</dbReference>
<evidence type="ECO:0000313" key="5">
    <source>
        <dbReference type="EMBL" id="AFL49651.1"/>
    </source>
</evidence>
<reference evidence="5 6" key="1">
    <citation type="journal article" date="2012" name="J. Bacteriol.">
        <title>Complete genome sequence of the broad-host-range strain Sinorhizobium fredii USDA257.</title>
        <authorList>
            <person name="Schuldes J."/>
            <person name="Rodriguez Orbegoso M."/>
            <person name="Schmeisser C."/>
            <person name="Krishnan H.B."/>
            <person name="Daniel R."/>
            <person name="Streit W.R."/>
        </authorList>
    </citation>
    <scope>NUCLEOTIDE SEQUENCE [LARGE SCALE GENOMIC DNA]</scope>
    <source>
        <strain evidence="5 6">USDA 257</strain>
    </source>
</reference>
<name>I3X195_SINF2</name>
<evidence type="ECO:0000313" key="6">
    <source>
        <dbReference type="Proteomes" id="UP000006180"/>
    </source>
</evidence>
<dbReference type="Pfam" id="PF00535">
    <property type="entry name" value="Glycos_transf_2"/>
    <property type="match status" value="1"/>
</dbReference>
<dbReference type="KEGG" id="sfd:USDA257_c10600"/>
<dbReference type="EMBL" id="CP003563">
    <property type="protein sequence ID" value="AFL49651.1"/>
    <property type="molecule type" value="Genomic_DNA"/>
</dbReference>
<evidence type="ECO:0000259" key="4">
    <source>
        <dbReference type="Pfam" id="PF00535"/>
    </source>
</evidence>
<dbReference type="InterPro" id="IPR001173">
    <property type="entry name" value="Glyco_trans_2-like"/>
</dbReference>
<sequence>MFNKHASRTMPSPLVSVLLPVYNGEPYLAAAVESILRQDYERLEIIAIDDGSTDRSLEILERFQNTDRRISIRSRENRGLIATLNEGLALARGELVARMDADDVSYPSRFSRQVALFTEQPHLAICGSGVDTLIGNRIVRGKPSPIYRPGSMRILSMFFTLFIHSTVIYNRRVIPDDMLAYDADYPHAEDFDLFRRIAERFPTMMIDEPLVAYRLHTDSVTSRHLRRMRQTHLKIVAENLEQDGLFDDAGALREIGAAVTKETIRVVAEFIVSLERKISAFPPEMRRAYEDGLLCFFYFLYQLIADEKRPELTHEFLTRTGKWQLIRRRERYGLLAGARAPWCSRISLAATERVDALARYLESVPAASVLPQQGAL</sequence>
<dbReference type="AlphaFoldDB" id="I3X195"/>
<keyword evidence="3 5" id="KW-0808">Transferase</keyword>
<dbReference type="InterPro" id="IPR029044">
    <property type="entry name" value="Nucleotide-diphossugar_trans"/>
</dbReference>
<dbReference type="HOGENOM" id="CLU_025996_0_4_5"/>
<dbReference type="Gene3D" id="3.90.550.10">
    <property type="entry name" value="Spore Coat Polysaccharide Biosynthesis Protein SpsA, Chain A"/>
    <property type="match status" value="1"/>
</dbReference>
<evidence type="ECO:0000256" key="2">
    <source>
        <dbReference type="ARBA" id="ARBA00022676"/>
    </source>
</evidence>
<evidence type="ECO:0000256" key="1">
    <source>
        <dbReference type="ARBA" id="ARBA00006739"/>
    </source>
</evidence>